<dbReference type="InterPro" id="IPR008757">
    <property type="entry name" value="Peptidase_M6-like_domain"/>
</dbReference>
<dbReference type="Proteomes" id="UP000216189">
    <property type="component" value="Unassembled WGS sequence"/>
</dbReference>
<dbReference type="NCBIfam" id="TIGR03296">
    <property type="entry name" value="M6dom_TIGR03296"/>
    <property type="match status" value="1"/>
</dbReference>
<gene>
    <name evidence="3" type="ORF">CIK91_07175</name>
</gene>
<dbReference type="InterPro" id="IPR036116">
    <property type="entry name" value="FN3_sf"/>
</dbReference>
<evidence type="ECO:0000256" key="1">
    <source>
        <dbReference type="SAM" id="SignalP"/>
    </source>
</evidence>
<feature type="signal peptide" evidence="1">
    <location>
        <begin position="1"/>
        <end position="21"/>
    </location>
</feature>
<evidence type="ECO:0000259" key="2">
    <source>
        <dbReference type="Pfam" id="PF05547"/>
    </source>
</evidence>
<feature type="chain" id="PRO_5047348044" description="Peptidase M6-like domain-containing protein" evidence="1">
    <location>
        <begin position="22"/>
        <end position="824"/>
    </location>
</feature>
<dbReference type="Gene3D" id="2.60.40.10">
    <property type="entry name" value="Immunoglobulins"/>
    <property type="match status" value="2"/>
</dbReference>
<name>A0ABX4EH68_SEGBR</name>
<dbReference type="InterPro" id="IPR003961">
    <property type="entry name" value="FN3_dom"/>
</dbReference>
<dbReference type="EMBL" id="NPJF01000030">
    <property type="protein sequence ID" value="OYP55290.1"/>
    <property type="molecule type" value="Genomic_DNA"/>
</dbReference>
<evidence type="ECO:0000313" key="3">
    <source>
        <dbReference type="EMBL" id="OYP55290.1"/>
    </source>
</evidence>
<dbReference type="InterPro" id="IPR013783">
    <property type="entry name" value="Ig-like_fold"/>
</dbReference>
<dbReference type="RefSeq" id="WP_094448487.1">
    <property type="nucleotide sequence ID" value="NZ_CP091802.1"/>
</dbReference>
<proteinExistence type="predicted"/>
<evidence type="ECO:0000313" key="4">
    <source>
        <dbReference type="Proteomes" id="UP000216189"/>
    </source>
</evidence>
<dbReference type="PANTHER" id="PTHR41775">
    <property type="entry name" value="SECRETED PROTEIN-RELATED"/>
    <property type="match status" value="1"/>
</dbReference>
<dbReference type="Pfam" id="PF05547">
    <property type="entry name" value="Peptidase_M6"/>
    <property type="match status" value="1"/>
</dbReference>
<dbReference type="SUPFAM" id="SSF55486">
    <property type="entry name" value="Metalloproteases ('zincins'), catalytic domain"/>
    <property type="match status" value="1"/>
</dbReference>
<keyword evidence="1" id="KW-0732">Signal</keyword>
<reference evidence="3 4" key="1">
    <citation type="submission" date="2017-08" db="EMBL/GenBank/DDBJ databases">
        <title>Comparative genomics of non-oral Prevotella species.</title>
        <authorList>
            <person name="Accetto T."/>
            <person name="Nograsek B."/>
            <person name="Avgustin G."/>
        </authorList>
    </citation>
    <scope>NUCLEOTIDE SEQUENCE [LARGE SCALE GENOMIC DNA]</scope>
    <source>
        <strain evidence="3 4">TC1-1</strain>
    </source>
</reference>
<dbReference type="PANTHER" id="PTHR41775:SF1">
    <property type="entry name" value="PEPTIDASE M6-LIKE DOMAIN-CONTAINING PROTEIN"/>
    <property type="match status" value="1"/>
</dbReference>
<protein>
    <recommendedName>
        <fullName evidence="2">Peptidase M6-like domain-containing protein</fullName>
    </recommendedName>
</protein>
<comment type="caution">
    <text evidence="3">The sequence shown here is derived from an EMBL/GenBank/DDBJ whole genome shotgun (WGS) entry which is preliminary data.</text>
</comment>
<sequence>MRKLLLFIMCIMVQIASANHADPTPFSGKLADGSLVTLHLVGDENGHYYATADGTPMVLNAQGFWERSPLSASELQKARLQRLSERNQNRLARLKKFANANREVRAKGNVPVVNHKGLVILVNFADLAFSIDQPLQTYQQIFNDENNPYDKNIGSVHEYFRDQSYGQFNVTFDVVGPVTVSHDMAYYGGNDALGNDTAVHHMVKEACLQVDDQVNFKDYDWNGDGMVDQVYLVYAGMGEAYSGSDPNTIWPHEWDLWSACGETLTLDGVIINTYACSNEIYGSPRFVTDENKRLEGIGTACHEFSHCLGYPDMYDTNGQHFYGMGTWSIMAEGDRSAGFEPAPYTAYERMIGGWLTPIELTSPQIVSSMPALANEPVAYIIYNDANRDEYYLLANHQKDNRWEKAIPSHGMLIMHVTYDEDVWKKNRVNTTSFQHITFIPADNTISASTASTDLWDGVNGNATELTDESTPAATLYTPNSQGKYFMSKPISCIKEKDGLIRFVYLKQDVIDVPADVKAEATAKDSTVALSWSPVSGAEKYRVQYQGTDPNFEFPPEFELYDDFSYFEDAPKNTDLASELQNYMIDFGWDGKHVYKAENGYLAIGTESEAGELETPLIDKPENGNVTLSIMAYQYNTAENEITIELTDDYGTQVKVLQNLTDTTNHVTNIVNFENVKSDYSVTIRGKNRALLSEIILYNTKTTLDEILKFPELYPKGYYSGDENKTPVMYVDDITDTNTVIGGLNAHWNYSFRVRAFGADNLYSLWSEPVTFVIPAAASGIRTIESDSLDFRRQPIYDLMGRRMPNSWESLPKGIYIINGKKIVK</sequence>
<dbReference type="SUPFAM" id="SSF49265">
    <property type="entry name" value="Fibronectin type III"/>
    <property type="match status" value="1"/>
</dbReference>
<organism evidence="3 4">
    <name type="scientific">Segatella bryantii</name>
    <name type="common">Prevotella bryantii</name>
    <dbReference type="NCBI Taxonomy" id="77095"/>
    <lineage>
        <taxon>Bacteria</taxon>
        <taxon>Pseudomonadati</taxon>
        <taxon>Bacteroidota</taxon>
        <taxon>Bacteroidia</taxon>
        <taxon>Bacteroidales</taxon>
        <taxon>Prevotellaceae</taxon>
        <taxon>Segatella</taxon>
    </lineage>
</organism>
<keyword evidence="4" id="KW-1185">Reference proteome</keyword>
<feature type="domain" description="Peptidase M6-like" evidence="2">
    <location>
        <begin position="135"/>
        <end position="336"/>
    </location>
</feature>
<dbReference type="CDD" id="cd00063">
    <property type="entry name" value="FN3"/>
    <property type="match status" value="1"/>
</dbReference>
<accession>A0ABX4EH68</accession>